<evidence type="ECO:0000256" key="1">
    <source>
        <dbReference type="ARBA" id="ARBA00023015"/>
    </source>
</evidence>
<keyword evidence="1" id="KW-0805">Transcription regulation</keyword>
<dbReference type="STRING" id="1642646.ING2E5A_1775"/>
<organism evidence="5 6">
    <name type="scientific">Petrimonas mucosa</name>
    <dbReference type="NCBI Taxonomy" id="1642646"/>
    <lineage>
        <taxon>Bacteria</taxon>
        <taxon>Pseudomonadati</taxon>
        <taxon>Bacteroidota</taxon>
        <taxon>Bacteroidia</taxon>
        <taxon>Bacteroidales</taxon>
        <taxon>Dysgonomonadaceae</taxon>
        <taxon>Petrimonas</taxon>
    </lineage>
</organism>
<dbReference type="KEGG" id="pmuc:ING2E5A_1775"/>
<dbReference type="InterPro" id="IPR036388">
    <property type="entry name" value="WH-like_DNA-bd_sf"/>
</dbReference>
<dbReference type="AlphaFoldDB" id="A0A1G4G7V6"/>
<dbReference type="PANTHER" id="PTHR43132">
    <property type="entry name" value="ARSENICAL RESISTANCE OPERON REPRESSOR ARSR-RELATED"/>
    <property type="match status" value="1"/>
</dbReference>
<name>A0A1G4G7V6_9BACT</name>
<dbReference type="SUPFAM" id="SSF46785">
    <property type="entry name" value="Winged helix' DNA-binding domain"/>
    <property type="match status" value="1"/>
</dbReference>
<accession>A0A1G4G7V6</accession>
<reference evidence="5 6" key="1">
    <citation type="submission" date="2016-08" db="EMBL/GenBank/DDBJ databases">
        <authorList>
            <person name="Seilhamer J.J."/>
        </authorList>
    </citation>
    <scope>NUCLEOTIDE SEQUENCE [LARGE SCALE GENOMIC DNA]</scope>
    <source>
        <strain evidence="5">ING2-E5A</strain>
    </source>
</reference>
<dbReference type="GO" id="GO:0003700">
    <property type="term" value="F:DNA-binding transcription factor activity"/>
    <property type="evidence" value="ECO:0007669"/>
    <property type="project" value="InterPro"/>
</dbReference>
<dbReference type="SMART" id="SM00418">
    <property type="entry name" value="HTH_ARSR"/>
    <property type="match status" value="1"/>
</dbReference>
<protein>
    <submittedName>
        <fullName evidence="5">Putative transcriptional regulator</fullName>
    </submittedName>
</protein>
<dbReference type="PRINTS" id="PR00778">
    <property type="entry name" value="HTHARSR"/>
</dbReference>
<dbReference type="InterPro" id="IPR011991">
    <property type="entry name" value="ArsR-like_HTH"/>
</dbReference>
<dbReference type="PANTHER" id="PTHR43132:SF2">
    <property type="entry name" value="ARSENICAL RESISTANCE OPERON REPRESSOR ARSR-RELATED"/>
    <property type="match status" value="1"/>
</dbReference>
<evidence type="ECO:0000256" key="3">
    <source>
        <dbReference type="ARBA" id="ARBA00023163"/>
    </source>
</evidence>
<feature type="domain" description="HTH arsR-type" evidence="4">
    <location>
        <begin position="9"/>
        <end position="100"/>
    </location>
</feature>
<proteinExistence type="predicted"/>
<sequence length="100" mass="11311">MQETKVQEVAKEQFEEVAYLLKALASEIRLCVIALLSDGSEKSVTELQSDIKCEQSLLSYHLTDMRAKGILSCRRSGKNCFYSIRDRRVVQLLHCIAGCN</sequence>
<dbReference type="NCBIfam" id="NF033788">
    <property type="entry name" value="HTH_metalloreg"/>
    <property type="match status" value="1"/>
</dbReference>
<gene>
    <name evidence="5" type="ORF">ING2E5A_1775</name>
</gene>
<dbReference type="Gene3D" id="1.10.10.10">
    <property type="entry name" value="Winged helix-like DNA-binding domain superfamily/Winged helix DNA-binding domain"/>
    <property type="match status" value="1"/>
</dbReference>
<keyword evidence="6" id="KW-1185">Reference proteome</keyword>
<evidence type="ECO:0000259" key="4">
    <source>
        <dbReference type="PROSITE" id="PS50987"/>
    </source>
</evidence>
<evidence type="ECO:0000313" key="5">
    <source>
        <dbReference type="EMBL" id="SCM58361.1"/>
    </source>
</evidence>
<dbReference type="RefSeq" id="WP_071137039.1">
    <property type="nucleotide sequence ID" value="NZ_DUQN01000044.1"/>
</dbReference>
<dbReference type="Pfam" id="PF01022">
    <property type="entry name" value="HTH_5"/>
    <property type="match status" value="1"/>
</dbReference>
<dbReference type="CDD" id="cd00090">
    <property type="entry name" value="HTH_ARSR"/>
    <property type="match status" value="1"/>
</dbReference>
<keyword evidence="2" id="KW-0238">DNA-binding</keyword>
<keyword evidence="3" id="KW-0804">Transcription</keyword>
<dbReference type="Proteomes" id="UP000178485">
    <property type="component" value="Chromosome i"/>
</dbReference>
<evidence type="ECO:0000256" key="2">
    <source>
        <dbReference type="ARBA" id="ARBA00023125"/>
    </source>
</evidence>
<dbReference type="GO" id="GO:0003677">
    <property type="term" value="F:DNA binding"/>
    <property type="evidence" value="ECO:0007669"/>
    <property type="project" value="UniProtKB-KW"/>
</dbReference>
<evidence type="ECO:0000313" key="6">
    <source>
        <dbReference type="Proteomes" id="UP000178485"/>
    </source>
</evidence>
<dbReference type="InterPro" id="IPR036390">
    <property type="entry name" value="WH_DNA-bd_sf"/>
</dbReference>
<dbReference type="InterPro" id="IPR001845">
    <property type="entry name" value="HTH_ArsR_DNA-bd_dom"/>
</dbReference>
<dbReference type="EMBL" id="LT608328">
    <property type="protein sequence ID" value="SCM58361.1"/>
    <property type="molecule type" value="Genomic_DNA"/>
</dbReference>
<dbReference type="InterPro" id="IPR051011">
    <property type="entry name" value="Metal_resp_trans_reg"/>
</dbReference>
<dbReference type="PROSITE" id="PS50987">
    <property type="entry name" value="HTH_ARSR_2"/>
    <property type="match status" value="1"/>
</dbReference>